<evidence type="ECO:0000313" key="3">
    <source>
        <dbReference type="EMBL" id="MFC7014647.1"/>
    </source>
</evidence>
<dbReference type="PANTHER" id="PTHR43156">
    <property type="entry name" value="STAGE II SPORULATION PROTEIN E-RELATED"/>
    <property type="match status" value="1"/>
</dbReference>
<dbReference type="EC" id="3.1.3.16" evidence="3"/>
<proteinExistence type="predicted"/>
<feature type="domain" description="PPM-type phosphatase" evidence="2">
    <location>
        <begin position="175"/>
        <end position="395"/>
    </location>
</feature>
<name>A0ABW2E7G8_9ACTN</name>
<accession>A0ABW2E7G8</accession>
<sequence length="408" mass="44692">MTGEATGRTDGVLGRMLREVHRTAPDDLPVLLRRHTADLNLNKITVYVADVQQRVLVEVAETPGEPLRHLLIDDSLAGWAYRTVSARIEPHESGGLILWLPMLDGVERVGMVAFHAPALDARTLEDCHALASLITLILLDKSTYSDTLRRLQRTSDMRLPAEMVWAFLPPRTIGTDLITSSAVLEPAYDLGGDCFDHALSGGTLHAAVLDAMGHDLAAGITSSVALAALRHARHHATDLADTVTNIDATLSEVFADRHTTGILAQLDTTTGHLTWANCGHPPPLLIRNRDLVPHALEREPEPPLGMGARLPGIRRTIHHAQLEPGDRVLLHTDGVTEARSADGRLFGETRFADFIIRAIAAGEPAPEALRRLVNTILEQQDSRLSDDATILMLEWHPFRTTTTRRILP</sequence>
<dbReference type="RefSeq" id="WP_229881225.1">
    <property type="nucleotide sequence ID" value="NZ_BMWA01000018.1"/>
</dbReference>
<dbReference type="InterPro" id="IPR001932">
    <property type="entry name" value="PPM-type_phosphatase-like_dom"/>
</dbReference>
<dbReference type="GO" id="GO:0004722">
    <property type="term" value="F:protein serine/threonine phosphatase activity"/>
    <property type="evidence" value="ECO:0007669"/>
    <property type="project" value="UniProtKB-EC"/>
</dbReference>
<comment type="caution">
    <text evidence="3">The sequence shown here is derived from an EMBL/GenBank/DDBJ whole genome shotgun (WGS) entry which is preliminary data.</text>
</comment>
<evidence type="ECO:0000313" key="4">
    <source>
        <dbReference type="Proteomes" id="UP001596409"/>
    </source>
</evidence>
<organism evidence="3 4">
    <name type="scientific">Streptomyces viridiviolaceus</name>
    <dbReference type="NCBI Taxonomy" id="68282"/>
    <lineage>
        <taxon>Bacteria</taxon>
        <taxon>Bacillati</taxon>
        <taxon>Actinomycetota</taxon>
        <taxon>Actinomycetes</taxon>
        <taxon>Kitasatosporales</taxon>
        <taxon>Streptomycetaceae</taxon>
        <taxon>Streptomyces</taxon>
    </lineage>
</organism>
<dbReference type="Gene3D" id="3.60.40.10">
    <property type="entry name" value="PPM-type phosphatase domain"/>
    <property type="match status" value="1"/>
</dbReference>
<dbReference type="PANTHER" id="PTHR43156:SF2">
    <property type="entry name" value="STAGE II SPORULATION PROTEIN E"/>
    <property type="match status" value="1"/>
</dbReference>
<protein>
    <submittedName>
        <fullName evidence="3">PP2C family protein-serine/threonine phosphatase</fullName>
        <ecNumber evidence="3">3.1.3.16</ecNumber>
    </submittedName>
</protein>
<evidence type="ECO:0000259" key="2">
    <source>
        <dbReference type="SMART" id="SM00331"/>
    </source>
</evidence>
<keyword evidence="4" id="KW-1185">Reference proteome</keyword>
<dbReference type="SMART" id="SM00331">
    <property type="entry name" value="PP2C_SIG"/>
    <property type="match status" value="1"/>
</dbReference>
<dbReference type="SUPFAM" id="SSF81606">
    <property type="entry name" value="PP2C-like"/>
    <property type="match status" value="1"/>
</dbReference>
<dbReference type="EMBL" id="JBHSYM010000049">
    <property type="protein sequence ID" value="MFC7014647.1"/>
    <property type="molecule type" value="Genomic_DNA"/>
</dbReference>
<gene>
    <name evidence="3" type="ORF">ACFQMH_23635</name>
</gene>
<keyword evidence="1 3" id="KW-0378">Hydrolase</keyword>
<dbReference type="InterPro" id="IPR052016">
    <property type="entry name" value="Bact_Sigma-Reg"/>
</dbReference>
<dbReference type="Proteomes" id="UP001596409">
    <property type="component" value="Unassembled WGS sequence"/>
</dbReference>
<dbReference type="Pfam" id="PF07228">
    <property type="entry name" value="SpoIIE"/>
    <property type="match status" value="1"/>
</dbReference>
<evidence type="ECO:0000256" key="1">
    <source>
        <dbReference type="ARBA" id="ARBA00022801"/>
    </source>
</evidence>
<dbReference type="InterPro" id="IPR036457">
    <property type="entry name" value="PPM-type-like_dom_sf"/>
</dbReference>
<reference evidence="4" key="1">
    <citation type="journal article" date="2019" name="Int. J. Syst. Evol. Microbiol.">
        <title>The Global Catalogue of Microorganisms (GCM) 10K type strain sequencing project: providing services to taxonomists for standard genome sequencing and annotation.</title>
        <authorList>
            <consortium name="The Broad Institute Genomics Platform"/>
            <consortium name="The Broad Institute Genome Sequencing Center for Infectious Disease"/>
            <person name="Wu L."/>
            <person name="Ma J."/>
        </authorList>
    </citation>
    <scope>NUCLEOTIDE SEQUENCE [LARGE SCALE GENOMIC DNA]</scope>
    <source>
        <strain evidence="4">JCM 4855</strain>
    </source>
</reference>